<gene>
    <name evidence="2" type="ORF">OEZ71_19510</name>
</gene>
<dbReference type="Proteomes" id="UP001652564">
    <property type="component" value="Unassembled WGS sequence"/>
</dbReference>
<dbReference type="InterPro" id="IPR009506">
    <property type="entry name" value="YjiS-like"/>
</dbReference>
<comment type="caution">
    <text evidence="2">The sequence shown here is derived from an EMBL/GenBank/DDBJ whole genome shotgun (WGS) entry which is preliminary data.</text>
</comment>
<dbReference type="EMBL" id="JAOWKZ010000005">
    <property type="protein sequence ID" value="MCV2874492.1"/>
    <property type="molecule type" value="Genomic_DNA"/>
</dbReference>
<accession>A0ABT2ZU05</accession>
<reference evidence="2 3" key="1">
    <citation type="submission" date="2022-10" db="EMBL/GenBank/DDBJ databases">
        <title>Defluviimonas sp. nov., isolated from ocean surface sediments.</title>
        <authorList>
            <person name="He W."/>
            <person name="Wang L."/>
            <person name="Zhang D.-F."/>
        </authorList>
    </citation>
    <scope>NUCLEOTIDE SEQUENCE [LARGE SCALE GENOMIC DNA]</scope>
    <source>
        <strain evidence="2 3">WL0050</strain>
    </source>
</reference>
<protein>
    <submittedName>
        <fullName evidence="2">DUF1127 domain-containing protein</fullName>
    </submittedName>
</protein>
<dbReference type="RefSeq" id="WP_263741764.1">
    <property type="nucleotide sequence ID" value="NZ_JAOWKZ010000005.1"/>
</dbReference>
<evidence type="ECO:0000259" key="1">
    <source>
        <dbReference type="Pfam" id="PF06568"/>
    </source>
</evidence>
<name>A0ABT2ZU05_9RHOB</name>
<evidence type="ECO:0000313" key="3">
    <source>
        <dbReference type="Proteomes" id="UP001652564"/>
    </source>
</evidence>
<keyword evidence="3" id="KW-1185">Reference proteome</keyword>
<sequence>MENALSRSHIATRPGLISKLRAMVSLRRQRRDLHALSDHLLDDIGVTAADARREAERPVWDVPTHWKR</sequence>
<proteinExistence type="predicted"/>
<feature type="domain" description="YjiS-like" evidence="1">
    <location>
        <begin position="16"/>
        <end position="52"/>
    </location>
</feature>
<organism evidence="2 3">
    <name type="scientific">Albidovulum litorale</name>
    <dbReference type="NCBI Taxonomy" id="2984134"/>
    <lineage>
        <taxon>Bacteria</taxon>
        <taxon>Pseudomonadati</taxon>
        <taxon>Pseudomonadota</taxon>
        <taxon>Alphaproteobacteria</taxon>
        <taxon>Rhodobacterales</taxon>
        <taxon>Paracoccaceae</taxon>
        <taxon>Albidovulum</taxon>
    </lineage>
</organism>
<dbReference type="Pfam" id="PF06568">
    <property type="entry name" value="YjiS-like"/>
    <property type="match status" value="1"/>
</dbReference>
<evidence type="ECO:0000313" key="2">
    <source>
        <dbReference type="EMBL" id="MCV2874492.1"/>
    </source>
</evidence>